<evidence type="ECO:0000256" key="1">
    <source>
        <dbReference type="SAM" id="MobiDB-lite"/>
    </source>
</evidence>
<name>A0A7C8NF98_ORBOL</name>
<feature type="region of interest" description="Disordered" evidence="1">
    <location>
        <begin position="598"/>
        <end position="633"/>
    </location>
</feature>
<evidence type="ECO:0008006" key="7">
    <source>
        <dbReference type="Google" id="ProtNLM"/>
    </source>
</evidence>
<keyword evidence="2" id="KW-0732">Signal</keyword>
<evidence type="ECO:0000256" key="2">
    <source>
        <dbReference type="SAM" id="SignalP"/>
    </source>
</evidence>
<feature type="compositionally biased region" description="Acidic residues" evidence="1">
    <location>
        <begin position="738"/>
        <end position="749"/>
    </location>
</feature>
<evidence type="ECO:0000313" key="6">
    <source>
        <dbReference type="Proteomes" id="UP000480548"/>
    </source>
</evidence>
<feature type="signal peptide" evidence="2">
    <location>
        <begin position="1"/>
        <end position="32"/>
    </location>
</feature>
<evidence type="ECO:0000313" key="5">
    <source>
        <dbReference type="Proteomes" id="UP000475325"/>
    </source>
</evidence>
<proteinExistence type="predicted"/>
<sequence length="907" mass="99822">MCATLPNLARIGLLSISSLLLYGSFLNNHATAFKISVNGREVEGGGYLNNLMLCSEIKPSVPLFPSIVFAVPAPAVKCEQREAQGDWVLEELPAYTSPHSYFALRAYNGDYIVHAALSPESDPRDLHFEMMAGTPGMGKLRANYVKSEFWLLRDGKLQLINEQNPVRDGDIIVLAGPGPEEANTNFHLMRSPNSRDLPPNDYKYQLYSLFPDDHITVPPLADIIVRAMRIRLTGEFGEIVVGPLPAELMQQVSQQSKQSVEDKLRARLKQVESDVPPNPQGSYLGPSFGNDDTGGLFYSEKLEDLVSTPDMLGDPVPAPLGLERLRVQRAAGMRAPGRGARPGQDDALAEETARLLGLPVSRSGSNKTPAPLTSEGSEEKFMGEISPNLAPAESIPRLPGRIEPPGSGTGAFNELNLYGIGNRQFYHREPEIGLSGRPEGFPEISIRDIPMHWGLIEPDAEVPEERLFLPEEEDFEDLVLAGWKPGDLGPYPGDPGYDGNGVSGMANYKEEPLSIEEEGDIDMSGQSIHLSAAEIGGEEQQPINPAGSDGYQYYLPEVYIDESEGEVTPEFYNSEEGSIDDFRVPAALDTSGSLGGIPTSLFGKSSNSQGRNSPYPFGTNQSPPDGNGDLGQQYVLDSQLTPIASQWDKELDLQDIAPDESIPNRMYNHYNGRPLEKIEEEGSGESSARIDDQRSSRLGMQYEEGESNWPSVYSPDLSWEERFEKVENGIRPGRGSFDEEALDGPDAFEQENSGSLQKRMESEDNSSDSPSLQDIGLGGQPQYGNAIPENDSRFIRIPDEVDGNEYDDQEELQAVPYDEPWRLRDELSYDSLLDDWDKKDDFDAVSSSVVGDVVELENFSLAPAFNVGLPQDGVKQLPWWKKAAKKVADTLKPKKKTVRIKEPTGFE</sequence>
<evidence type="ECO:0000313" key="3">
    <source>
        <dbReference type="EMBL" id="KAF3096676.1"/>
    </source>
</evidence>
<evidence type="ECO:0000313" key="4">
    <source>
        <dbReference type="EMBL" id="KAF3122112.1"/>
    </source>
</evidence>
<feature type="chain" id="PRO_5036200673" description="FHA domain-containing protein" evidence="2">
    <location>
        <begin position="33"/>
        <end position="907"/>
    </location>
</feature>
<accession>A0A7C8NF98</accession>
<protein>
    <recommendedName>
        <fullName evidence="7">FHA domain-containing protein</fullName>
    </recommendedName>
</protein>
<dbReference type="EMBL" id="WIQZ01000124">
    <property type="protein sequence ID" value="KAF3122112.1"/>
    <property type="molecule type" value="Genomic_DNA"/>
</dbReference>
<reference evidence="5 6" key="1">
    <citation type="submission" date="2019-06" db="EMBL/GenBank/DDBJ databases">
        <authorList>
            <person name="Palmer J.M."/>
        </authorList>
    </citation>
    <scope>NUCLEOTIDE SEQUENCE [LARGE SCALE GENOMIC DNA]</scope>
    <source>
        <strain evidence="3 5">TWF102</strain>
        <strain evidence="4 6">TWF703</strain>
    </source>
</reference>
<comment type="caution">
    <text evidence="3">The sequence shown here is derived from an EMBL/GenBank/DDBJ whole genome shotgun (WGS) entry which is preliminary data.</text>
</comment>
<dbReference type="EMBL" id="WIQW01000036">
    <property type="protein sequence ID" value="KAF3096676.1"/>
    <property type="molecule type" value="Genomic_DNA"/>
</dbReference>
<feature type="region of interest" description="Disordered" evidence="1">
    <location>
        <begin position="656"/>
        <end position="714"/>
    </location>
</feature>
<feature type="region of interest" description="Disordered" evidence="1">
    <location>
        <begin position="728"/>
        <end position="791"/>
    </location>
</feature>
<feature type="compositionally biased region" description="Polar residues" evidence="1">
    <location>
        <begin position="602"/>
        <end position="624"/>
    </location>
</feature>
<dbReference type="Proteomes" id="UP000475325">
    <property type="component" value="Unassembled WGS sequence"/>
</dbReference>
<dbReference type="Proteomes" id="UP000480548">
    <property type="component" value="Unassembled WGS sequence"/>
</dbReference>
<dbReference type="AlphaFoldDB" id="A0A7C8NF98"/>
<gene>
    <name evidence="3" type="ORF">TWF102_006524</name>
    <name evidence="4" type="ORF">TWF703_001494</name>
</gene>
<organism evidence="3 5">
    <name type="scientific">Orbilia oligospora</name>
    <name type="common">Nematode-trapping fungus</name>
    <name type="synonym">Arthrobotrys oligospora</name>
    <dbReference type="NCBI Taxonomy" id="2813651"/>
    <lineage>
        <taxon>Eukaryota</taxon>
        <taxon>Fungi</taxon>
        <taxon>Dikarya</taxon>
        <taxon>Ascomycota</taxon>
        <taxon>Pezizomycotina</taxon>
        <taxon>Orbiliomycetes</taxon>
        <taxon>Orbiliales</taxon>
        <taxon>Orbiliaceae</taxon>
        <taxon>Orbilia</taxon>
    </lineage>
</organism>
<feature type="region of interest" description="Disordered" evidence="1">
    <location>
        <begin position="359"/>
        <end position="380"/>
    </location>
</feature>